<keyword evidence="3" id="KW-1185">Reference proteome</keyword>
<dbReference type="InterPro" id="IPR000873">
    <property type="entry name" value="AMP-dep_synth/lig_dom"/>
</dbReference>
<dbReference type="Pfam" id="PF00501">
    <property type="entry name" value="AMP-binding"/>
    <property type="match status" value="1"/>
</dbReference>
<proteinExistence type="predicted"/>
<dbReference type="EMBL" id="JAAIKR010000008">
    <property type="protein sequence ID" value="MBR9728317.1"/>
    <property type="molecule type" value="Genomic_DNA"/>
</dbReference>
<dbReference type="InterPro" id="IPR045851">
    <property type="entry name" value="AMP-bd_C_sf"/>
</dbReference>
<dbReference type="Proteomes" id="UP000811844">
    <property type="component" value="Unassembled WGS sequence"/>
</dbReference>
<feature type="domain" description="AMP-dependent synthetase/ligase" evidence="1">
    <location>
        <begin position="38"/>
        <end position="284"/>
    </location>
</feature>
<name>A0ABS5I2R2_9GAMM</name>
<dbReference type="Gene3D" id="3.40.50.12780">
    <property type="entry name" value="N-terminal domain of ligase-like"/>
    <property type="match status" value="1"/>
</dbReference>
<protein>
    <submittedName>
        <fullName evidence="2">AMP-binding protein</fullName>
    </submittedName>
</protein>
<sequence length="460" mass="51041">MTTSLIHQILLSAPQQQLLAIEDDQVFTAAHLRYDCNALMTQLSLCPQTNIGILCQHSWHFLVALLACQQLGKRPVVFSNIQPRQAQEYAKQWQCLCDIPEVIASTNAISVSHLNKTSSSTNYPFAAIDSQQALLTLYTSGSTGQPSAVDKRLAQLELEAQTLEAQFGSHIVPNALFVGTVAHYHIYGILFRLLWPLLTQRVFDCTLIQTEENLQSLLATPLCFISSPAFLSRLTDMPSIQSQQVSFSSGGPLTIASAQATYKQLGNYPFEVYGSTETGGIAWRQQTQAAKPWRKFDLLSLSINDGCLTVNSPYIEGGKFMTQDCVTLHDDNHFSLQGRADRIVKIAEKRISLDALEHNLNACDGIVDCAVIAIAANKPGPNENQAKAQQLRIGAVVVLDAAWQQTYQAQGHSWLWKNIRQQLKGLIEPVALPRQIRVQAVIPKNQQAKRSYVELEKLFQ</sequence>
<accession>A0ABS5I2R2</accession>
<reference evidence="2 3" key="1">
    <citation type="submission" date="2020-02" db="EMBL/GenBank/DDBJ databases">
        <title>Shewanella WXL01 sp. nov., a marine bacterium isolated from green algae in Luhuitou Fringing Reef (Northern South China Sea).</title>
        <authorList>
            <person name="Wang X."/>
        </authorList>
    </citation>
    <scope>NUCLEOTIDE SEQUENCE [LARGE SCALE GENOMIC DNA]</scope>
    <source>
        <strain evidence="2 3">MCCC 1A01895</strain>
    </source>
</reference>
<dbReference type="RefSeq" id="WP_153662929.1">
    <property type="nucleotide sequence ID" value="NZ_JAAIKR010000008.1"/>
</dbReference>
<organism evidence="2 3">
    <name type="scientific">Shewanella intestini</name>
    <dbReference type="NCBI Taxonomy" id="2017544"/>
    <lineage>
        <taxon>Bacteria</taxon>
        <taxon>Pseudomonadati</taxon>
        <taxon>Pseudomonadota</taxon>
        <taxon>Gammaproteobacteria</taxon>
        <taxon>Alteromonadales</taxon>
        <taxon>Shewanellaceae</taxon>
        <taxon>Shewanella</taxon>
    </lineage>
</organism>
<comment type="caution">
    <text evidence="2">The sequence shown here is derived from an EMBL/GenBank/DDBJ whole genome shotgun (WGS) entry which is preliminary data.</text>
</comment>
<dbReference type="SUPFAM" id="SSF56801">
    <property type="entry name" value="Acetyl-CoA synthetase-like"/>
    <property type="match status" value="1"/>
</dbReference>
<dbReference type="PANTHER" id="PTHR45398:SF1">
    <property type="entry name" value="ENZYME, PUTATIVE (JCVI)-RELATED"/>
    <property type="match status" value="1"/>
</dbReference>
<evidence type="ECO:0000313" key="2">
    <source>
        <dbReference type="EMBL" id="MBR9728317.1"/>
    </source>
</evidence>
<evidence type="ECO:0000259" key="1">
    <source>
        <dbReference type="Pfam" id="PF00501"/>
    </source>
</evidence>
<dbReference type="PANTHER" id="PTHR45398">
    <property type="match status" value="1"/>
</dbReference>
<dbReference type="Gene3D" id="3.30.300.30">
    <property type="match status" value="1"/>
</dbReference>
<evidence type="ECO:0000313" key="3">
    <source>
        <dbReference type="Proteomes" id="UP000811844"/>
    </source>
</evidence>
<dbReference type="InterPro" id="IPR042099">
    <property type="entry name" value="ANL_N_sf"/>
</dbReference>
<gene>
    <name evidence="2" type="ORF">G3R48_10065</name>
</gene>